<feature type="domain" description="Transcription elongation factor GreA/GreB N-terminal" evidence="10">
    <location>
        <begin position="8"/>
        <end position="74"/>
    </location>
</feature>
<proteinExistence type="inferred from homology"/>
<dbReference type="PROSITE" id="PS00829">
    <property type="entry name" value="GREAB_1"/>
    <property type="match status" value="1"/>
</dbReference>
<comment type="similarity">
    <text evidence="1 8">Belongs to the GreA/GreB family.</text>
</comment>
<evidence type="ECO:0000256" key="3">
    <source>
        <dbReference type="ARBA" id="ARBA00023015"/>
    </source>
</evidence>
<protein>
    <recommendedName>
        <fullName evidence="2 8">Transcription elongation factor GreA</fullName>
    </recommendedName>
    <alternativeName>
        <fullName evidence="7 8">Transcript cleavage factor GreA</fullName>
    </alternativeName>
</protein>
<dbReference type="InterPro" id="IPR036953">
    <property type="entry name" value="GreA/GreB_C_sf"/>
</dbReference>
<dbReference type="GO" id="GO:0032784">
    <property type="term" value="P:regulation of DNA-templated transcription elongation"/>
    <property type="evidence" value="ECO:0007669"/>
    <property type="project" value="UniProtKB-UniRule"/>
</dbReference>
<dbReference type="GO" id="GO:0006354">
    <property type="term" value="P:DNA-templated transcription elongation"/>
    <property type="evidence" value="ECO:0007669"/>
    <property type="project" value="TreeGrafter"/>
</dbReference>
<dbReference type="InterPro" id="IPR022691">
    <property type="entry name" value="Tscrpt_elong_fac_GreA/B_N"/>
</dbReference>
<feature type="domain" description="Transcription elongation factor GreA/GreB C-terminal" evidence="9">
    <location>
        <begin position="82"/>
        <end position="153"/>
    </location>
</feature>
<reference evidence="11 12" key="1">
    <citation type="journal article" date="2016" name="Nat. Commun.">
        <title>Thousands of microbial genomes shed light on interconnected biogeochemical processes in an aquifer system.</title>
        <authorList>
            <person name="Anantharaman K."/>
            <person name="Brown C.T."/>
            <person name="Hug L.A."/>
            <person name="Sharon I."/>
            <person name="Castelle C.J."/>
            <person name="Probst A.J."/>
            <person name="Thomas B.C."/>
            <person name="Singh A."/>
            <person name="Wilkins M.J."/>
            <person name="Karaoz U."/>
            <person name="Brodie E.L."/>
            <person name="Williams K.H."/>
            <person name="Hubbard S.S."/>
            <person name="Banfield J.F."/>
        </authorList>
    </citation>
    <scope>NUCLEOTIDE SEQUENCE [LARGE SCALE GENOMIC DNA]</scope>
</reference>
<dbReference type="InterPro" id="IPR028624">
    <property type="entry name" value="Tscrpt_elong_fac_GreA/B"/>
</dbReference>
<dbReference type="InterPro" id="IPR018151">
    <property type="entry name" value="TF_GreA/GreB_CS"/>
</dbReference>
<dbReference type="SUPFAM" id="SSF54534">
    <property type="entry name" value="FKBP-like"/>
    <property type="match status" value="1"/>
</dbReference>
<evidence type="ECO:0000256" key="8">
    <source>
        <dbReference type="HAMAP-Rule" id="MF_00105"/>
    </source>
</evidence>
<dbReference type="FunFam" id="1.10.287.180:FF:000001">
    <property type="entry name" value="Transcription elongation factor GreA"/>
    <property type="match status" value="1"/>
</dbReference>
<evidence type="ECO:0000313" key="12">
    <source>
        <dbReference type="Proteomes" id="UP000178450"/>
    </source>
</evidence>
<dbReference type="GO" id="GO:0070063">
    <property type="term" value="F:RNA polymerase binding"/>
    <property type="evidence" value="ECO:0007669"/>
    <property type="project" value="InterPro"/>
</dbReference>
<keyword evidence="4 8" id="KW-0238">DNA-binding</keyword>
<dbReference type="SUPFAM" id="SSF46557">
    <property type="entry name" value="GreA transcript cleavage protein, N-terminal domain"/>
    <property type="match status" value="1"/>
</dbReference>
<evidence type="ECO:0000259" key="9">
    <source>
        <dbReference type="Pfam" id="PF01272"/>
    </source>
</evidence>
<sequence length="153" mass="17287">MNNRPKAILTPDGKGKLEAELADLRRRRPQIVEEVQRARALGDLRENSAYQANKDKMRQTDRRITHLELLLRNSLVVEKTDTKAVQLGSQIKTEINGQTVVFALVGESEADPKNHRISLHSPLGKAFLNRQKNELVKVITPGGESIYKILEIE</sequence>
<evidence type="ECO:0000256" key="6">
    <source>
        <dbReference type="ARBA" id="ARBA00024916"/>
    </source>
</evidence>
<evidence type="ECO:0000256" key="1">
    <source>
        <dbReference type="ARBA" id="ARBA00008213"/>
    </source>
</evidence>
<evidence type="ECO:0000256" key="7">
    <source>
        <dbReference type="ARBA" id="ARBA00030776"/>
    </source>
</evidence>
<dbReference type="InterPro" id="IPR023459">
    <property type="entry name" value="Tscrpt_elong_fac_GreA/B_fam"/>
</dbReference>
<dbReference type="HAMAP" id="MF_00105">
    <property type="entry name" value="GreA_GreB"/>
    <property type="match status" value="1"/>
</dbReference>
<dbReference type="InterPro" id="IPR036805">
    <property type="entry name" value="Tscrpt_elong_fac_GreA/B_N_sf"/>
</dbReference>
<dbReference type="Pfam" id="PF01272">
    <property type="entry name" value="GreA_GreB"/>
    <property type="match status" value="1"/>
</dbReference>
<keyword evidence="5 8" id="KW-0804">Transcription</keyword>
<dbReference type="PANTHER" id="PTHR30437">
    <property type="entry name" value="TRANSCRIPTION ELONGATION FACTOR GREA"/>
    <property type="match status" value="1"/>
</dbReference>
<dbReference type="InterPro" id="IPR001437">
    <property type="entry name" value="Tscrpt_elong_fac_GreA/B_C"/>
</dbReference>
<dbReference type="Pfam" id="PF03449">
    <property type="entry name" value="GreA_GreB_N"/>
    <property type="match status" value="1"/>
</dbReference>
<evidence type="ECO:0000256" key="5">
    <source>
        <dbReference type="ARBA" id="ARBA00023163"/>
    </source>
</evidence>
<dbReference type="Proteomes" id="UP000178450">
    <property type="component" value="Unassembled WGS sequence"/>
</dbReference>
<evidence type="ECO:0000256" key="4">
    <source>
        <dbReference type="ARBA" id="ARBA00023125"/>
    </source>
</evidence>
<evidence type="ECO:0000256" key="2">
    <source>
        <dbReference type="ARBA" id="ARBA00013729"/>
    </source>
</evidence>
<dbReference type="AlphaFoldDB" id="A0A1F7K952"/>
<evidence type="ECO:0000313" key="11">
    <source>
        <dbReference type="EMBL" id="OGK64391.1"/>
    </source>
</evidence>
<dbReference type="Gene3D" id="1.10.287.180">
    <property type="entry name" value="Transcription elongation factor, GreA/GreB, N-terminal domain"/>
    <property type="match status" value="1"/>
</dbReference>
<comment type="caution">
    <text evidence="11">The sequence shown here is derived from an EMBL/GenBank/DDBJ whole genome shotgun (WGS) entry which is preliminary data.</text>
</comment>
<dbReference type="GO" id="GO:0003677">
    <property type="term" value="F:DNA binding"/>
    <property type="evidence" value="ECO:0007669"/>
    <property type="project" value="UniProtKB-UniRule"/>
</dbReference>
<dbReference type="PANTHER" id="PTHR30437:SF4">
    <property type="entry name" value="TRANSCRIPTION ELONGATION FACTOR GREA"/>
    <property type="match status" value="1"/>
</dbReference>
<accession>A0A1F7K952</accession>
<gene>
    <name evidence="8" type="primary">greA</name>
    <name evidence="11" type="ORF">A2209_03695</name>
</gene>
<evidence type="ECO:0000259" key="10">
    <source>
        <dbReference type="Pfam" id="PF03449"/>
    </source>
</evidence>
<dbReference type="PIRSF" id="PIRSF006092">
    <property type="entry name" value="GreA_GreB"/>
    <property type="match status" value="1"/>
</dbReference>
<dbReference type="EMBL" id="MGBG01000021">
    <property type="protein sequence ID" value="OGK64391.1"/>
    <property type="molecule type" value="Genomic_DNA"/>
</dbReference>
<dbReference type="Gene3D" id="3.10.50.30">
    <property type="entry name" value="Transcription elongation factor, GreA/GreB, C-terminal domain"/>
    <property type="match status" value="1"/>
</dbReference>
<comment type="function">
    <text evidence="6 8">Necessary for efficient RNA polymerase transcription elongation past template-encoded arresting sites. The arresting sites in DNA have the property of trapping a certain fraction of elongating RNA polymerases that pass through, resulting in locked ternary complexes. Cleavage of the nascent transcript by cleavage factors such as GreA or GreB allows the resumption of elongation from the new 3'terminus. GreA releases sequences of 2 to 3 nucleotides.</text>
</comment>
<keyword evidence="3 8" id="KW-0805">Transcription regulation</keyword>
<organism evidence="11 12">
    <name type="scientific">Candidatus Roizmanbacteria bacterium RIFOXYA1_FULL_41_12</name>
    <dbReference type="NCBI Taxonomy" id="1802082"/>
    <lineage>
        <taxon>Bacteria</taxon>
        <taxon>Candidatus Roizmaniibacteriota</taxon>
    </lineage>
</organism>
<name>A0A1F7K952_9BACT</name>